<dbReference type="RefSeq" id="XP_035350874.1">
    <property type="nucleotide sequence ID" value="XM_035494981.1"/>
</dbReference>
<dbReference type="Pfam" id="PF17801">
    <property type="entry name" value="Melibiase_C"/>
    <property type="match status" value="1"/>
</dbReference>
<keyword evidence="9" id="KW-0325">Glycoprotein</keyword>
<evidence type="ECO:0000256" key="3">
    <source>
        <dbReference type="ARBA" id="ARBA00009743"/>
    </source>
</evidence>
<dbReference type="EC" id="3.2.1.22" evidence="4 13"/>
<dbReference type="GO" id="GO:0005576">
    <property type="term" value="C:extracellular region"/>
    <property type="evidence" value="ECO:0007669"/>
    <property type="project" value="UniProtKB-SubCell"/>
</dbReference>
<dbReference type="Pfam" id="PF16499">
    <property type="entry name" value="Melibiase_2"/>
    <property type="match status" value="1"/>
</dbReference>
<dbReference type="Gene3D" id="3.20.20.70">
    <property type="entry name" value="Aldolase class I"/>
    <property type="match status" value="1"/>
</dbReference>
<dbReference type="CDD" id="cd14792">
    <property type="entry name" value="GH27"/>
    <property type="match status" value="1"/>
</dbReference>
<organism evidence="16 17">
    <name type="scientific">Talaromyces rugulosus</name>
    <name type="common">Penicillium rugulosum</name>
    <dbReference type="NCBI Taxonomy" id="121627"/>
    <lineage>
        <taxon>Eukaryota</taxon>
        <taxon>Fungi</taxon>
        <taxon>Dikarya</taxon>
        <taxon>Ascomycota</taxon>
        <taxon>Pezizomycotina</taxon>
        <taxon>Eurotiomycetes</taxon>
        <taxon>Eurotiomycetidae</taxon>
        <taxon>Eurotiales</taxon>
        <taxon>Trichocomaceae</taxon>
        <taxon>Talaromyces</taxon>
        <taxon>Talaromyces sect. Islandici</taxon>
    </lineage>
</organism>
<dbReference type="CDD" id="cd04081">
    <property type="entry name" value="CBM35_galactosidase-like"/>
    <property type="match status" value="1"/>
</dbReference>
<evidence type="ECO:0000256" key="2">
    <source>
        <dbReference type="ARBA" id="ARBA00004613"/>
    </source>
</evidence>
<feature type="domain" description="Alpha galactosidase C-terminal" evidence="15">
    <location>
        <begin position="332"/>
        <end position="405"/>
    </location>
</feature>
<evidence type="ECO:0000313" key="16">
    <source>
        <dbReference type="EMBL" id="QKX64701.1"/>
    </source>
</evidence>
<comment type="catalytic activity">
    <reaction evidence="1 13">
        <text>Hydrolysis of terminal, non-reducing alpha-D-galactose residues in alpha-D-galactosides, including galactose oligosaccharides, galactomannans and galactolipids.</text>
        <dbReference type="EC" id="3.2.1.22"/>
    </reaction>
</comment>
<evidence type="ECO:0000256" key="7">
    <source>
        <dbReference type="ARBA" id="ARBA00022801"/>
    </source>
</evidence>
<accession>A0A7H8RG27</accession>
<dbReference type="SUPFAM" id="SSF51445">
    <property type="entry name" value="(Trans)glycosidases"/>
    <property type="match status" value="1"/>
</dbReference>
<dbReference type="Gene3D" id="2.60.120.260">
    <property type="entry name" value="Galactose-binding domain-like"/>
    <property type="match status" value="1"/>
</dbReference>
<dbReference type="InterPro" id="IPR002241">
    <property type="entry name" value="Glyco_hydro_27"/>
</dbReference>
<dbReference type="InterPro" id="IPR013785">
    <property type="entry name" value="Aldolase_TIM"/>
</dbReference>
<dbReference type="GO" id="GO:0000272">
    <property type="term" value="P:polysaccharide catabolic process"/>
    <property type="evidence" value="ECO:0007669"/>
    <property type="project" value="UniProtKB-KW"/>
</dbReference>
<gene>
    <name evidence="16" type="ORF">TRUGW13939_11877</name>
</gene>
<evidence type="ECO:0000256" key="14">
    <source>
        <dbReference type="SAM" id="SignalP"/>
    </source>
</evidence>
<dbReference type="PRINTS" id="PR00740">
    <property type="entry name" value="GLHYDRLASE27"/>
</dbReference>
<dbReference type="GO" id="GO:0004557">
    <property type="term" value="F:alpha-galactosidase activity"/>
    <property type="evidence" value="ECO:0007669"/>
    <property type="project" value="UniProtKB-EC"/>
</dbReference>
<dbReference type="Gene3D" id="2.60.40.1180">
    <property type="entry name" value="Golgi alpha-mannosidase II"/>
    <property type="match status" value="1"/>
</dbReference>
<keyword evidence="17" id="KW-1185">Reference proteome</keyword>
<evidence type="ECO:0000256" key="12">
    <source>
        <dbReference type="ARBA" id="ARBA00023326"/>
    </source>
</evidence>
<dbReference type="AlphaFoldDB" id="A0A7H8RG27"/>
<keyword evidence="10" id="KW-0119">Carbohydrate metabolism</keyword>
<dbReference type="PANTHER" id="PTHR11452">
    <property type="entry name" value="ALPHA-GALACTOSIDASE/ALPHA-N-ACETYLGALACTOSAMINIDASE"/>
    <property type="match status" value="1"/>
</dbReference>
<name>A0A7H8RG27_TALRU</name>
<evidence type="ECO:0000256" key="6">
    <source>
        <dbReference type="ARBA" id="ARBA00022729"/>
    </source>
</evidence>
<evidence type="ECO:0000256" key="8">
    <source>
        <dbReference type="ARBA" id="ARBA00023157"/>
    </source>
</evidence>
<evidence type="ECO:0000256" key="10">
    <source>
        <dbReference type="ARBA" id="ARBA00023277"/>
    </source>
</evidence>
<keyword evidence="7 13" id="KW-0378">Hydrolase</keyword>
<dbReference type="InterPro" id="IPR017853">
    <property type="entry name" value="GH"/>
</dbReference>
<dbReference type="FunFam" id="3.20.20.70:FF:000197">
    <property type="entry name" value="Alpha-galactosidase"/>
    <property type="match status" value="1"/>
</dbReference>
<dbReference type="GeneID" id="55999353"/>
<dbReference type="EMBL" id="CP055903">
    <property type="protein sequence ID" value="QKX64701.1"/>
    <property type="molecule type" value="Genomic_DNA"/>
</dbReference>
<keyword evidence="6 14" id="KW-0732">Signal</keyword>
<keyword evidence="5" id="KW-0964">Secreted</keyword>
<comment type="subcellular location">
    <subcellularLocation>
        <location evidence="2">Secreted</location>
    </subcellularLocation>
</comment>
<proteinExistence type="inferred from homology"/>
<dbReference type="PANTHER" id="PTHR11452:SF75">
    <property type="entry name" value="ALPHA-GALACTOSIDASE MEL1"/>
    <property type="match status" value="1"/>
</dbReference>
<protein>
    <recommendedName>
        <fullName evidence="4 13">Alpha-galactosidase</fullName>
        <ecNumber evidence="4 13">3.2.1.22</ecNumber>
    </recommendedName>
    <alternativeName>
        <fullName evidence="13">Melibiase</fullName>
    </alternativeName>
</protein>
<dbReference type="InterPro" id="IPR013780">
    <property type="entry name" value="Glyco_hydro_b"/>
</dbReference>
<dbReference type="OrthoDB" id="5795902at2759"/>
<keyword evidence="11 13" id="KW-0326">Glycosidase</keyword>
<evidence type="ECO:0000256" key="11">
    <source>
        <dbReference type="ARBA" id="ARBA00023295"/>
    </source>
</evidence>
<dbReference type="KEGG" id="trg:TRUGW13939_11877"/>
<evidence type="ECO:0000256" key="13">
    <source>
        <dbReference type="RuleBase" id="RU361168"/>
    </source>
</evidence>
<feature type="signal peptide" evidence="14">
    <location>
        <begin position="1"/>
        <end position="18"/>
    </location>
</feature>
<evidence type="ECO:0000313" key="17">
    <source>
        <dbReference type="Proteomes" id="UP000509510"/>
    </source>
</evidence>
<dbReference type="SUPFAM" id="SSF51011">
    <property type="entry name" value="Glycosyl hydrolase domain"/>
    <property type="match status" value="1"/>
</dbReference>
<dbReference type="Proteomes" id="UP000509510">
    <property type="component" value="Chromosome VI"/>
</dbReference>
<evidence type="ECO:0000256" key="4">
    <source>
        <dbReference type="ARBA" id="ARBA00012755"/>
    </source>
</evidence>
<evidence type="ECO:0000259" key="15">
    <source>
        <dbReference type="Pfam" id="PF17801"/>
    </source>
</evidence>
<dbReference type="FunFam" id="2.60.40.1180:FF:000008">
    <property type="entry name" value="Alpha-galactosidase"/>
    <property type="match status" value="1"/>
</dbReference>
<comment type="similarity">
    <text evidence="3 13">Belongs to the glycosyl hydrolase 27 family.</text>
</comment>
<feature type="chain" id="PRO_5028929087" description="Alpha-galactosidase" evidence="14">
    <location>
        <begin position="19"/>
        <end position="661"/>
    </location>
</feature>
<evidence type="ECO:0000256" key="5">
    <source>
        <dbReference type="ARBA" id="ARBA00022525"/>
    </source>
</evidence>
<sequence>MRQSHLFYLAFLTTTVVCVPIKTRLEARIENGLASTPPMGWNSYNHYSCHPNETIIKSNAKALVDLGLDKLGYRYVTTDCGWTVADRLTNGSLTWDETLFPNGMPALGDYIHGLGLLFGVYEDAGIETCGTGIPQAGSLYHEQLDAETFAAWGADALKYDNCYSDAATGYPNVAYQPSTSPSARYQNMTNALSNLNREILFQICEWGVDFPALWAPNLGNSWRIGNDISQNWQSVFRIINQAATQTSFAGPGQWPDLDMLEVGNDIFTTPEEQTHFSLWAILKSPLVIGGALKDTYTSISQASLGVLNQPDVIGYNQDPLGKSANLVRRWSDDEYDVWSGPLSENRTVVALVNWAHTARTLQLDLSDVGIQYAATVKNIWAGSEAASVKTSYSASVEPHGTILLEIKGTSPAGYYATDIFATSTNVETIFSDIYAVTDSGEFLLVIDFTQPPSEGSQIDIQVSPSGYSTTIDVPSGSSQASTNISLSAGANNNITISTTGVSSIKITNPPGAYYPSTSFARTGSAILTECGQGYCQPVGSKISYLEPSSSATITIPAKTAGSKYILLDVINNDITYSSTLTNSRNITISVNGGSPVRLEAPLTGRHSELFGPGDGWWDPSTFGVLVPGWEAGNNSVNIGNQGGEGDLQTYAADFVGLRVLD</sequence>
<evidence type="ECO:0000256" key="1">
    <source>
        <dbReference type="ARBA" id="ARBA00001255"/>
    </source>
</evidence>
<dbReference type="InterPro" id="IPR041233">
    <property type="entry name" value="Melibiase_C"/>
</dbReference>
<evidence type="ECO:0000256" key="9">
    <source>
        <dbReference type="ARBA" id="ARBA00023180"/>
    </source>
</evidence>
<reference evidence="17" key="1">
    <citation type="submission" date="2020-06" db="EMBL/GenBank/DDBJ databases">
        <title>A chromosome-scale genome assembly of Talaromyces rugulosus W13939.</title>
        <authorList>
            <person name="Wang B."/>
            <person name="Guo L."/>
            <person name="Ye K."/>
            <person name="Wang L."/>
        </authorList>
    </citation>
    <scope>NUCLEOTIDE SEQUENCE [LARGE SCALE GENOMIC DNA]</scope>
    <source>
        <strain evidence="17">W13939</strain>
    </source>
</reference>
<keyword evidence="12" id="KW-0624">Polysaccharide degradation</keyword>
<keyword evidence="8 13" id="KW-1015">Disulfide bond</keyword>